<accession>A0A2C9WM95</accession>
<dbReference type="Gramene" id="Manes.01G192100.1.v8.1">
    <property type="protein sequence ID" value="Manes.01G192100.1.v8.1.CDS"/>
    <property type="gene ID" value="Manes.01G192100.v8.1"/>
</dbReference>
<sequence length="144" mass="16527">MSAMEFGFPVLRRGRTMSRLFSFDHCNEFSRAKPAAQVVEIRSTEQWKAYFDASKGNNKLLVIQFTATWCGPCRFMDPAIKEFAATYTDVDFIKIDVDKLMLVAMQFEANSLPAFVLVKKGKEVDRVVGVQKLELQIKIEQHRI</sequence>
<dbReference type="OrthoDB" id="10263751at2759"/>
<dbReference type="SUPFAM" id="SSF52833">
    <property type="entry name" value="Thioredoxin-like"/>
    <property type="match status" value="1"/>
</dbReference>
<proteinExistence type="predicted"/>
<evidence type="ECO:0000259" key="1">
    <source>
        <dbReference type="PROSITE" id="PS51352"/>
    </source>
</evidence>
<organism evidence="2 3">
    <name type="scientific">Manihot esculenta</name>
    <name type="common">Cassava</name>
    <name type="synonym">Jatropha manihot</name>
    <dbReference type="NCBI Taxonomy" id="3983"/>
    <lineage>
        <taxon>Eukaryota</taxon>
        <taxon>Viridiplantae</taxon>
        <taxon>Streptophyta</taxon>
        <taxon>Embryophyta</taxon>
        <taxon>Tracheophyta</taxon>
        <taxon>Spermatophyta</taxon>
        <taxon>Magnoliopsida</taxon>
        <taxon>eudicotyledons</taxon>
        <taxon>Gunneridae</taxon>
        <taxon>Pentapetalae</taxon>
        <taxon>rosids</taxon>
        <taxon>fabids</taxon>
        <taxon>Malpighiales</taxon>
        <taxon>Euphorbiaceae</taxon>
        <taxon>Crotonoideae</taxon>
        <taxon>Manihoteae</taxon>
        <taxon>Manihot</taxon>
    </lineage>
</organism>
<protein>
    <recommendedName>
        <fullName evidence="1">Thioredoxin domain-containing protein</fullName>
    </recommendedName>
</protein>
<name>A0A2C9WM95_MANES</name>
<dbReference type="Gene3D" id="3.40.30.10">
    <property type="entry name" value="Glutaredoxin"/>
    <property type="match status" value="1"/>
</dbReference>
<dbReference type="InterPro" id="IPR036249">
    <property type="entry name" value="Thioredoxin-like_sf"/>
</dbReference>
<comment type="caution">
    <text evidence="2">The sequence shown here is derived from an EMBL/GenBank/DDBJ whole genome shotgun (WGS) entry which is preliminary data.</text>
</comment>
<dbReference type="Proteomes" id="UP000091857">
    <property type="component" value="Chromosome 1"/>
</dbReference>
<dbReference type="CDD" id="cd02947">
    <property type="entry name" value="TRX_family"/>
    <property type="match status" value="1"/>
</dbReference>
<evidence type="ECO:0000313" key="2">
    <source>
        <dbReference type="EMBL" id="OAY61480.1"/>
    </source>
</evidence>
<dbReference type="AlphaFoldDB" id="A0A2C9WM95"/>
<keyword evidence="3" id="KW-1185">Reference proteome</keyword>
<feature type="domain" description="Thioredoxin" evidence="1">
    <location>
        <begin position="1"/>
        <end position="144"/>
    </location>
</feature>
<dbReference type="STRING" id="3983.A0A2C9WM95"/>
<dbReference type="PROSITE" id="PS00194">
    <property type="entry name" value="THIOREDOXIN_1"/>
    <property type="match status" value="1"/>
</dbReference>
<dbReference type="InterPro" id="IPR050620">
    <property type="entry name" value="Thioredoxin_H-type-like"/>
</dbReference>
<dbReference type="PANTHER" id="PTHR10438">
    <property type="entry name" value="THIOREDOXIN"/>
    <property type="match status" value="1"/>
</dbReference>
<evidence type="ECO:0000313" key="3">
    <source>
        <dbReference type="Proteomes" id="UP000091857"/>
    </source>
</evidence>
<reference evidence="3" key="1">
    <citation type="journal article" date="2016" name="Nat. Biotechnol.">
        <title>Sequencing wild and cultivated cassava and related species reveals extensive interspecific hybridization and genetic diversity.</title>
        <authorList>
            <person name="Bredeson J.V."/>
            <person name="Lyons J.B."/>
            <person name="Prochnik S.E."/>
            <person name="Wu G.A."/>
            <person name="Ha C.M."/>
            <person name="Edsinger-Gonzales E."/>
            <person name="Grimwood J."/>
            <person name="Schmutz J."/>
            <person name="Rabbi I.Y."/>
            <person name="Egesi C."/>
            <person name="Nauluvula P."/>
            <person name="Lebot V."/>
            <person name="Ndunguru J."/>
            <person name="Mkamilo G."/>
            <person name="Bart R.S."/>
            <person name="Setter T.L."/>
            <person name="Gleadow R.M."/>
            <person name="Kulakow P."/>
            <person name="Ferguson M.E."/>
            <person name="Rounsley S."/>
            <person name="Rokhsar D.S."/>
        </authorList>
    </citation>
    <scope>NUCLEOTIDE SEQUENCE [LARGE SCALE GENOMIC DNA]</scope>
    <source>
        <strain evidence="3">cv. AM560-2</strain>
    </source>
</reference>
<dbReference type="InterPro" id="IPR017937">
    <property type="entry name" value="Thioredoxin_CS"/>
</dbReference>
<dbReference type="OMA" id="KSQWRAQ"/>
<dbReference type="EMBL" id="CM004387">
    <property type="protein sequence ID" value="OAY61480.1"/>
    <property type="molecule type" value="Genomic_DNA"/>
</dbReference>
<gene>
    <name evidence="2" type="ORF">MANES_01G192100v8</name>
</gene>
<dbReference type="InterPro" id="IPR013766">
    <property type="entry name" value="Thioredoxin_domain"/>
</dbReference>
<dbReference type="Pfam" id="PF00085">
    <property type="entry name" value="Thioredoxin"/>
    <property type="match status" value="1"/>
</dbReference>
<dbReference type="PANTHER" id="PTHR10438:SF463">
    <property type="entry name" value="THIOREDOXIN"/>
    <property type="match status" value="1"/>
</dbReference>
<dbReference type="PROSITE" id="PS51352">
    <property type="entry name" value="THIOREDOXIN_2"/>
    <property type="match status" value="1"/>
</dbReference>